<proteinExistence type="predicted"/>
<dbReference type="AlphaFoldDB" id="A0AAP2GW74"/>
<keyword evidence="2" id="KW-1185">Reference proteome</keyword>
<name>A0AAP2GW74_9BACT</name>
<organism evidence="1 2">
    <name type="scientific">Dawidia cretensis</name>
    <dbReference type="NCBI Taxonomy" id="2782350"/>
    <lineage>
        <taxon>Bacteria</taxon>
        <taxon>Pseudomonadati</taxon>
        <taxon>Bacteroidota</taxon>
        <taxon>Cytophagia</taxon>
        <taxon>Cytophagales</taxon>
        <taxon>Chryseotaleaceae</taxon>
        <taxon>Dawidia</taxon>
    </lineage>
</organism>
<dbReference type="RefSeq" id="WP_254087321.1">
    <property type="nucleotide sequence ID" value="NZ_JAHESE010000040.1"/>
</dbReference>
<dbReference type="Proteomes" id="UP001319080">
    <property type="component" value="Unassembled WGS sequence"/>
</dbReference>
<accession>A0AAP2GW74</accession>
<evidence type="ECO:0000313" key="2">
    <source>
        <dbReference type="Proteomes" id="UP001319080"/>
    </source>
</evidence>
<reference evidence="1 2" key="1">
    <citation type="submission" date="2021-05" db="EMBL/GenBank/DDBJ databases">
        <title>A Polyphasic approach of four new species of the genus Ohtaekwangia: Ohtaekwangia histidinii sp. nov., Ohtaekwangia cretensis sp. nov., Ohtaekwangia indiensis sp. nov., Ohtaekwangia reichenbachii sp. nov. from diverse environment.</title>
        <authorList>
            <person name="Octaviana S."/>
        </authorList>
    </citation>
    <scope>NUCLEOTIDE SEQUENCE [LARGE SCALE GENOMIC DNA]</scope>
    <source>
        <strain evidence="1 2">PWU5</strain>
    </source>
</reference>
<protein>
    <submittedName>
        <fullName evidence="1">Uncharacterized protein</fullName>
    </submittedName>
</protein>
<comment type="caution">
    <text evidence="1">The sequence shown here is derived from an EMBL/GenBank/DDBJ whole genome shotgun (WGS) entry which is preliminary data.</text>
</comment>
<evidence type="ECO:0000313" key="1">
    <source>
        <dbReference type="EMBL" id="MBT1711750.1"/>
    </source>
</evidence>
<dbReference type="EMBL" id="JAHESE010000040">
    <property type="protein sequence ID" value="MBT1711750.1"/>
    <property type="molecule type" value="Genomic_DNA"/>
</dbReference>
<sequence>MATLRASIYAEQGNVTLLLNAKVILIATGDCEVALKKNSEYVIQWFADGQPGSSYTITVWSPPEAGFQLTRVLGETGKDFGGTRFRT</sequence>
<gene>
    <name evidence="1" type="ORF">KK062_26145</name>
</gene>